<evidence type="ECO:0000313" key="7">
    <source>
        <dbReference type="Proteomes" id="UP001597541"/>
    </source>
</evidence>
<organism evidence="6 7">
    <name type="scientific">Paenibacillus gansuensis</name>
    <dbReference type="NCBI Taxonomy" id="306542"/>
    <lineage>
        <taxon>Bacteria</taxon>
        <taxon>Bacillati</taxon>
        <taxon>Bacillota</taxon>
        <taxon>Bacilli</taxon>
        <taxon>Bacillales</taxon>
        <taxon>Paenibacillaceae</taxon>
        <taxon>Paenibacillus</taxon>
    </lineage>
</organism>
<keyword evidence="7" id="KW-1185">Reference proteome</keyword>
<dbReference type="Gene3D" id="2.80.10.50">
    <property type="match status" value="1"/>
</dbReference>
<dbReference type="InterPro" id="IPR001547">
    <property type="entry name" value="Glyco_hydro_5"/>
</dbReference>
<dbReference type="Proteomes" id="UP001597541">
    <property type="component" value="Unassembled WGS sequence"/>
</dbReference>
<evidence type="ECO:0000313" key="6">
    <source>
        <dbReference type="EMBL" id="MFD2613824.1"/>
    </source>
</evidence>
<feature type="domain" description="Glycoside hydrolase family 5" evidence="5">
    <location>
        <begin position="106"/>
        <end position="356"/>
    </location>
</feature>
<reference evidence="7" key="1">
    <citation type="journal article" date="2019" name="Int. J. Syst. Evol. Microbiol.">
        <title>The Global Catalogue of Microorganisms (GCM) 10K type strain sequencing project: providing services to taxonomists for standard genome sequencing and annotation.</title>
        <authorList>
            <consortium name="The Broad Institute Genomics Platform"/>
            <consortium name="The Broad Institute Genome Sequencing Center for Infectious Disease"/>
            <person name="Wu L."/>
            <person name="Ma J."/>
        </authorList>
    </citation>
    <scope>NUCLEOTIDE SEQUENCE [LARGE SCALE GENOMIC DNA]</scope>
    <source>
        <strain evidence="7">KCTC 3950</strain>
    </source>
</reference>
<comment type="similarity">
    <text evidence="3">Belongs to the glycosyl hydrolase 5 (cellulase A) family.</text>
</comment>
<feature type="chain" id="PRO_5046126596" evidence="4">
    <location>
        <begin position="31"/>
        <end position="548"/>
    </location>
</feature>
<name>A0ABW5PF99_9BACL</name>
<evidence type="ECO:0000256" key="3">
    <source>
        <dbReference type="RuleBase" id="RU361153"/>
    </source>
</evidence>
<dbReference type="CDD" id="cd00257">
    <property type="entry name" value="beta-trefoil_FSCN-like"/>
    <property type="match status" value="1"/>
</dbReference>
<evidence type="ECO:0000256" key="1">
    <source>
        <dbReference type="ARBA" id="ARBA00022801"/>
    </source>
</evidence>
<dbReference type="InterPro" id="IPR050386">
    <property type="entry name" value="Glycosyl_hydrolase_5"/>
</dbReference>
<keyword evidence="2 3" id="KW-0326">Glycosidase</keyword>
<evidence type="ECO:0000256" key="4">
    <source>
        <dbReference type="SAM" id="SignalP"/>
    </source>
</evidence>
<dbReference type="Pfam" id="PF00150">
    <property type="entry name" value="Cellulase"/>
    <property type="match status" value="1"/>
</dbReference>
<gene>
    <name evidence="6" type="ORF">ACFSUF_15515</name>
</gene>
<feature type="signal peptide" evidence="4">
    <location>
        <begin position="1"/>
        <end position="30"/>
    </location>
</feature>
<accession>A0ABW5PF99</accession>
<dbReference type="PANTHER" id="PTHR31297:SF13">
    <property type="entry name" value="PUTATIVE-RELATED"/>
    <property type="match status" value="1"/>
</dbReference>
<keyword evidence="1 3" id="KW-0378">Hydrolase</keyword>
<dbReference type="InterPro" id="IPR008999">
    <property type="entry name" value="Actin-crosslinking"/>
</dbReference>
<dbReference type="RefSeq" id="WP_377604025.1">
    <property type="nucleotide sequence ID" value="NZ_JBHUME010000009.1"/>
</dbReference>
<dbReference type="Gene3D" id="3.20.20.80">
    <property type="entry name" value="Glycosidases"/>
    <property type="match status" value="1"/>
</dbReference>
<comment type="caution">
    <text evidence="6">The sequence shown here is derived from an EMBL/GenBank/DDBJ whole genome shotgun (WGS) entry which is preliminary data.</text>
</comment>
<protein>
    <submittedName>
        <fullName evidence="6">Cellulase family glycosylhydrolase</fullName>
    </submittedName>
</protein>
<sequence length="548" mass="61561">MRNKFSFVLLSFVMMAGLLFSFVQQPVAHAAFGASDFLKTSGTVIKNNSGTGTIVNLRGPNLGGWLLQEAWMSPMNTPDQYTLTKTLWSRFGTDMNHSLQQGYHDVWIQSSDLDNIQSMGLNVVRVPMYWEDFMNPDGSMKPDSISFRELDWVINQSALRNIYVILDFHGIQGGDCPWQSCGISDSNQLWSNQTYQDRTVQIWERIATRYNGNPAVAGYDLMNEPLVTMGSAENAAQVKQKYDLYNRLYTAVRAKDPNHIIIVAAFFDWEQSLPPSTYGWTNVVYETHHYNTTNYNDWNLTNSMIDNWLTKMAQYQTNYNVPVYAGEFSFGQLDLTEKWLAGLNNLNASWSNWSYKVTGGGNWGYYHNNMNPVPDIYNDSAATITSKWSKFATSYFQANTPFINVVKKYAGQSPVSRTTSSIKAMANNKFASADNGGASPLVANRDIVNDWEKFTVVSNSDGTVSFLSKANNKYVTADLNQDAKLIARAATIQGWEKFRLIDRGNGKVALLALANNKYVSADLNLGAVLYANRDTVQGWEEFVISSAP</sequence>
<dbReference type="InterPro" id="IPR017853">
    <property type="entry name" value="GH"/>
</dbReference>
<keyword evidence="4" id="KW-0732">Signal</keyword>
<evidence type="ECO:0000256" key="2">
    <source>
        <dbReference type="ARBA" id="ARBA00023295"/>
    </source>
</evidence>
<dbReference type="SUPFAM" id="SSF51445">
    <property type="entry name" value="(Trans)glycosidases"/>
    <property type="match status" value="1"/>
</dbReference>
<proteinExistence type="inferred from homology"/>
<dbReference type="EMBL" id="JBHUME010000009">
    <property type="protein sequence ID" value="MFD2613824.1"/>
    <property type="molecule type" value="Genomic_DNA"/>
</dbReference>
<evidence type="ECO:0000259" key="5">
    <source>
        <dbReference type="Pfam" id="PF00150"/>
    </source>
</evidence>
<dbReference type="SUPFAM" id="SSF50405">
    <property type="entry name" value="Actin-crosslinking proteins"/>
    <property type="match status" value="1"/>
</dbReference>
<dbReference type="PANTHER" id="PTHR31297">
    <property type="entry name" value="GLUCAN ENDO-1,6-BETA-GLUCOSIDASE B"/>
    <property type="match status" value="1"/>
</dbReference>